<evidence type="ECO:0000313" key="1">
    <source>
        <dbReference type="EMBL" id="CAG8772506.1"/>
    </source>
</evidence>
<sequence>MSSKKPKETKTTLTNEQRKDIIKYKKKNSQISQADLVSWVKQTMVQDNDEEPTTNNDDDIIEELYRNIELLNFQNIMDLEEYIDYSEKKIVESDEEDDSVKMPQITHKEALDAVYQIELYLMQQDFNYVVQTEHDVVLSKLYELVRKLQNASFKQLSIETFFEL</sequence>
<organism evidence="1 2">
    <name type="scientific">Gigaspora margarita</name>
    <dbReference type="NCBI Taxonomy" id="4874"/>
    <lineage>
        <taxon>Eukaryota</taxon>
        <taxon>Fungi</taxon>
        <taxon>Fungi incertae sedis</taxon>
        <taxon>Mucoromycota</taxon>
        <taxon>Glomeromycotina</taxon>
        <taxon>Glomeromycetes</taxon>
        <taxon>Diversisporales</taxon>
        <taxon>Gigasporaceae</taxon>
        <taxon>Gigaspora</taxon>
    </lineage>
</organism>
<gene>
    <name evidence="1" type="ORF">GMARGA_LOCUS18692</name>
</gene>
<comment type="caution">
    <text evidence="1">The sequence shown here is derived from an EMBL/GenBank/DDBJ whole genome shotgun (WGS) entry which is preliminary data.</text>
</comment>
<evidence type="ECO:0000313" key="2">
    <source>
        <dbReference type="Proteomes" id="UP000789901"/>
    </source>
</evidence>
<name>A0ABN7VII9_GIGMA</name>
<dbReference type="Proteomes" id="UP000789901">
    <property type="component" value="Unassembled WGS sequence"/>
</dbReference>
<feature type="non-terminal residue" evidence="1">
    <location>
        <position position="164"/>
    </location>
</feature>
<proteinExistence type="predicted"/>
<dbReference type="EMBL" id="CAJVQB010015092">
    <property type="protein sequence ID" value="CAG8772506.1"/>
    <property type="molecule type" value="Genomic_DNA"/>
</dbReference>
<protein>
    <submittedName>
        <fullName evidence="1">9708_t:CDS:1</fullName>
    </submittedName>
</protein>
<keyword evidence="2" id="KW-1185">Reference proteome</keyword>
<accession>A0ABN7VII9</accession>
<reference evidence="1 2" key="1">
    <citation type="submission" date="2021-06" db="EMBL/GenBank/DDBJ databases">
        <authorList>
            <person name="Kallberg Y."/>
            <person name="Tangrot J."/>
            <person name="Rosling A."/>
        </authorList>
    </citation>
    <scope>NUCLEOTIDE SEQUENCE [LARGE SCALE GENOMIC DNA]</scope>
    <source>
        <strain evidence="1 2">120-4 pot B 10/14</strain>
    </source>
</reference>